<organism evidence="1">
    <name type="scientific">uncultured bacterium</name>
    <name type="common">gcode 4</name>
    <dbReference type="NCBI Taxonomy" id="1234023"/>
    <lineage>
        <taxon>Bacteria</taxon>
        <taxon>environmental samples</taxon>
    </lineage>
</organism>
<protein>
    <submittedName>
        <fullName evidence="1">Uncharacterized protein</fullName>
    </submittedName>
</protein>
<dbReference type="InterPro" id="IPR043993">
    <property type="entry name" value="T4SS_pilin"/>
</dbReference>
<dbReference type="EMBL" id="AMFJ01036167">
    <property type="protein sequence ID" value="EKD24772.1"/>
    <property type="molecule type" value="Genomic_DNA"/>
</dbReference>
<sequence length="155" mass="16810">MKKFLLAIMLYAAIALPISSFAQTPNDFEIIPKSTDQGAVDAAVIDVGAEWWNVWGNYNDQTKKLTSVGDQLASGILTRDTLLNYVVYLVRFLSQIGLVIGVLMIIYAGYLYASSVFDPSNMSKGKSAISNAIIGVLVVAFSYAIIKLLTSAFLS</sequence>
<dbReference type="AlphaFoldDB" id="K1XI38"/>
<evidence type="ECO:0000313" key="1">
    <source>
        <dbReference type="EMBL" id="EKD24772.1"/>
    </source>
</evidence>
<gene>
    <name evidence="1" type="ORF">ACD_80C00160G0001</name>
</gene>
<comment type="caution">
    <text evidence="1">The sequence shown here is derived from an EMBL/GenBank/DDBJ whole genome shotgun (WGS) entry which is preliminary data.</text>
</comment>
<reference evidence="1" key="1">
    <citation type="journal article" date="2012" name="Science">
        <title>Fermentation, hydrogen, and sulfur metabolism in multiple uncultivated bacterial phyla.</title>
        <authorList>
            <person name="Wrighton K.C."/>
            <person name="Thomas B.C."/>
            <person name="Sharon I."/>
            <person name="Miller C.S."/>
            <person name="Castelle C.J."/>
            <person name="VerBerkmoes N.C."/>
            <person name="Wilkins M.J."/>
            <person name="Hettich R.L."/>
            <person name="Lipton M.S."/>
            <person name="Williams K.H."/>
            <person name="Long P.E."/>
            <person name="Banfield J.F."/>
        </authorList>
    </citation>
    <scope>NUCLEOTIDE SEQUENCE [LARGE SCALE GENOMIC DNA]</scope>
</reference>
<accession>K1XI38</accession>
<dbReference type="Pfam" id="PF18895">
    <property type="entry name" value="T4SS_pilin"/>
    <property type="match status" value="1"/>
</dbReference>
<name>K1XI38_9BACT</name>
<proteinExistence type="predicted"/>